<dbReference type="Proteomes" id="UP000620382">
    <property type="component" value="Unassembled WGS sequence"/>
</dbReference>
<gene>
    <name evidence="3" type="ORF">FRT59_18245</name>
    <name evidence="2" type="ORF">JJD71_01455</name>
</gene>
<proteinExistence type="predicted"/>
<name>A0A5P1DF33_9PSED</name>
<evidence type="ECO:0000313" key="2">
    <source>
        <dbReference type="EMBL" id="MBK3457729.1"/>
    </source>
</evidence>
<comment type="caution">
    <text evidence="3">The sequence shown here is derived from an EMBL/GenBank/DDBJ whole genome shotgun (WGS) entry which is preliminary data.</text>
</comment>
<feature type="region of interest" description="Disordered" evidence="1">
    <location>
        <begin position="1"/>
        <end position="26"/>
    </location>
</feature>
<organism evidence="3 4">
    <name type="scientific">Pseudomonas haemolytica</name>
    <dbReference type="NCBI Taxonomy" id="2600065"/>
    <lineage>
        <taxon>Bacteria</taxon>
        <taxon>Pseudomonadati</taxon>
        <taxon>Pseudomonadota</taxon>
        <taxon>Gammaproteobacteria</taxon>
        <taxon>Pseudomonadales</taxon>
        <taxon>Pseudomonadaceae</taxon>
        <taxon>Pseudomonas</taxon>
    </lineage>
</organism>
<dbReference type="EMBL" id="VOIW01000005">
    <property type="protein sequence ID" value="MRJ38896.1"/>
    <property type="molecule type" value="Genomic_DNA"/>
</dbReference>
<accession>A0A5P1DF33</accession>
<evidence type="ECO:0000313" key="4">
    <source>
        <dbReference type="Proteomes" id="UP000408764"/>
    </source>
</evidence>
<evidence type="ECO:0000313" key="3">
    <source>
        <dbReference type="EMBL" id="MRJ38896.1"/>
    </source>
</evidence>
<dbReference type="Proteomes" id="UP000408764">
    <property type="component" value="Unassembled WGS sequence"/>
</dbReference>
<dbReference type="OrthoDB" id="6812076at2"/>
<dbReference type="AlphaFoldDB" id="A0A5P1DF33"/>
<protein>
    <recommendedName>
        <fullName evidence="6">CBM-cenC domain-containing protein</fullName>
    </recommendedName>
</protein>
<reference evidence="3 4" key="1">
    <citation type="submission" date="2019-08" db="EMBL/GenBank/DDBJ databases">
        <title>Pseudomonas haemolytica sp. nov. isolated from raw milk and skim milk concentrate.</title>
        <authorList>
            <person name="Hofmann K."/>
            <person name="Huptas C."/>
            <person name="Doll E."/>
            <person name="Scherer S."/>
            <person name="Wenning M."/>
        </authorList>
    </citation>
    <scope>NUCLEOTIDE SEQUENCE [LARGE SCALE GENOMIC DNA]</scope>
    <source>
        <strain evidence="3 4">DSM 108987</strain>
    </source>
</reference>
<sequence>MPADPVIPPEKKSPPPLNGQTIDTDLDEPFSKFSNVDLSLFPDEPYDYGLGIRQVVPNLTMLFERWTSLNLFDEYYLYTDRDEYPLAADTVMSLTENRYPLHVPEHQVPRGEVFIWGRVVRVGPGTPSESPGQFIYIKTTRPGGVSKDPEPGQPGWHDGLTLHIEGFPEGSVINLDNTKDGADAVIHFYQDMRKNDLIDLRWDGIKVQQRVTQPDVDAEEVRVHIPASVILQGSLKGPVTIRYRVIDFVENISGGEKFQFSKPYHLISELDPGLRGAPEFLVNGTPTLQVDFDKDYASQFSVKASPDVLPDPAPVPPHRVTVTLKATLADGSMKSFTLGDVEDQNTGETLTSVPAEIINEIVGGSFNASYLWHDSAGNALGQSASVMIEVVGTPARMPALRIEPIELGLIDPDHDCVAHIPEYVPYAFDLWETLVIEEIVAGGGGAYYEQGELAGAPGGTRLIPSSELQRFRGRSNVVAYYLVDDGKAKNRRTLDVLTVRKSVELGIQVGERSPTMPAAQLEGTIGNNINPEHVVGPDVRVIFPYTGTQDKDTLHYTLLGSKPGDPLSGTININPGTAGKELRLPVTRDIIDRNNGGSLTITYSLLRQGPPEEVLRSEVRKLTVGPGITLERPIITGASIFPDQLNPLAALDGARVRIKFPMRDGEDIFLDWLTDDGIGSTTVPVKGNATSQEVEALIPRLIIAKGIREHAHRINVQYRFQRDRVPYESEIVPLDLLTLTELPKTYIEGIGDVNELQLSRLTDGARTLTPVWHFIHPDCIIWEDFRGTYSNGSDFHQSTYAGERLGEEGALIGLNRPAPVEQLRLLMDNSILTIQIWIGLSGSIDPTMALPLTTKIYIIRATQFRDFTDFFNYFRNGWENLIAARGELAIEGAENICWRATKTAGETLQPGLLKNFVELKANTRYEVSFYCKVSGTTAQTTARIEFGVAGTTRVVEPNRNWAQVNQVFTTPATPPLQNLAVRLSLSVGTAATFMVDQIVVQETS</sequence>
<evidence type="ECO:0008006" key="6">
    <source>
        <dbReference type="Google" id="ProtNLM"/>
    </source>
</evidence>
<evidence type="ECO:0000313" key="5">
    <source>
        <dbReference type="Proteomes" id="UP000620382"/>
    </source>
</evidence>
<evidence type="ECO:0000256" key="1">
    <source>
        <dbReference type="SAM" id="MobiDB-lite"/>
    </source>
</evidence>
<reference evidence="2 5" key="2">
    <citation type="submission" date="2021-01" db="EMBL/GenBank/DDBJ databases">
        <title>Antibiotic resistance and phylogeny of Pseudomonas spp. isolated over three decades from chicken meat in the Norwegian food chain.</title>
        <authorList>
            <person name="Moen B."/>
        </authorList>
    </citation>
    <scope>NUCLEOTIDE SEQUENCE [LARGE SCALE GENOMIC DNA]</scope>
    <source>
        <strain evidence="2 5">MF6766</strain>
    </source>
</reference>
<dbReference type="RefSeq" id="WP_153871887.1">
    <property type="nucleotide sequence ID" value="NZ_JAEKCT010000005.1"/>
</dbReference>
<keyword evidence="5" id="KW-1185">Reference proteome</keyword>
<dbReference type="EMBL" id="JAENSR010000001">
    <property type="protein sequence ID" value="MBK3457729.1"/>
    <property type="molecule type" value="Genomic_DNA"/>
</dbReference>
<dbReference type="Gene3D" id="2.60.120.260">
    <property type="entry name" value="Galactose-binding domain-like"/>
    <property type="match status" value="1"/>
</dbReference>